<accession>A0AAD6K1U0</accession>
<protein>
    <submittedName>
        <fullName evidence="1">Uncharacterized protein</fullName>
    </submittedName>
</protein>
<name>A0AAD6K1U0_9ROSI</name>
<evidence type="ECO:0000313" key="2">
    <source>
        <dbReference type="Proteomes" id="UP001162972"/>
    </source>
</evidence>
<evidence type="ECO:0000313" key="1">
    <source>
        <dbReference type="EMBL" id="KAJ6415456.1"/>
    </source>
</evidence>
<keyword evidence="2" id="KW-1185">Reference proteome</keyword>
<comment type="caution">
    <text evidence="1">The sequence shown here is derived from an EMBL/GenBank/DDBJ whole genome shotgun (WGS) entry which is preliminary data.</text>
</comment>
<sequence length="138" mass="15778">MLSDDAFICSAHRVRPFRPPHQIRTHWSQWQKRSSLGLPSKFIFLSPLGQGKGLNPQTLGSWWSERILAGCLSSLHQRKVLSDSCTQPQKFHYPLYMQLELNERSLLVSTARNNVSTFQLPQVAIQMHGRSVNSKPKP</sequence>
<reference evidence="1 2" key="1">
    <citation type="journal article" date="2023" name="Int. J. Mol. Sci.">
        <title>De Novo Assembly and Annotation of 11 Diverse Shrub Willow (Salix) Genomes Reveals Novel Gene Organization in Sex-Linked Regions.</title>
        <authorList>
            <person name="Hyden B."/>
            <person name="Feng K."/>
            <person name="Yates T.B."/>
            <person name="Jawdy S."/>
            <person name="Cereghino C."/>
            <person name="Smart L.B."/>
            <person name="Muchero W."/>
        </authorList>
    </citation>
    <scope>NUCLEOTIDE SEQUENCE [LARGE SCALE GENOMIC DNA]</scope>
    <source>
        <tissue evidence="1">Shoot tip</tissue>
    </source>
</reference>
<dbReference type="EMBL" id="JAPFFJ010000012">
    <property type="protein sequence ID" value="KAJ6415456.1"/>
    <property type="molecule type" value="Genomic_DNA"/>
</dbReference>
<gene>
    <name evidence="1" type="ORF">OIU84_004281</name>
</gene>
<proteinExistence type="predicted"/>
<dbReference type="Proteomes" id="UP001162972">
    <property type="component" value="Chromosome 3"/>
</dbReference>
<dbReference type="AlphaFoldDB" id="A0AAD6K1U0"/>
<organism evidence="1 2">
    <name type="scientific">Salix udensis</name>
    <dbReference type="NCBI Taxonomy" id="889485"/>
    <lineage>
        <taxon>Eukaryota</taxon>
        <taxon>Viridiplantae</taxon>
        <taxon>Streptophyta</taxon>
        <taxon>Embryophyta</taxon>
        <taxon>Tracheophyta</taxon>
        <taxon>Spermatophyta</taxon>
        <taxon>Magnoliopsida</taxon>
        <taxon>eudicotyledons</taxon>
        <taxon>Gunneridae</taxon>
        <taxon>Pentapetalae</taxon>
        <taxon>rosids</taxon>
        <taxon>fabids</taxon>
        <taxon>Malpighiales</taxon>
        <taxon>Salicaceae</taxon>
        <taxon>Saliceae</taxon>
        <taxon>Salix</taxon>
    </lineage>
</organism>